<evidence type="ECO:0000313" key="10">
    <source>
        <dbReference type="Proteomes" id="UP001500742"/>
    </source>
</evidence>
<feature type="domain" description="RagB/SusD" evidence="7">
    <location>
        <begin position="293"/>
        <end position="614"/>
    </location>
</feature>
<feature type="signal peptide" evidence="6">
    <location>
        <begin position="1"/>
        <end position="21"/>
    </location>
</feature>
<evidence type="ECO:0000256" key="3">
    <source>
        <dbReference type="ARBA" id="ARBA00022729"/>
    </source>
</evidence>
<evidence type="ECO:0000259" key="7">
    <source>
        <dbReference type="Pfam" id="PF07980"/>
    </source>
</evidence>
<name>A0ABP7Q827_9SPHI</name>
<evidence type="ECO:0000256" key="1">
    <source>
        <dbReference type="ARBA" id="ARBA00004442"/>
    </source>
</evidence>
<evidence type="ECO:0000256" key="4">
    <source>
        <dbReference type="ARBA" id="ARBA00023136"/>
    </source>
</evidence>
<dbReference type="InterPro" id="IPR012944">
    <property type="entry name" value="SusD_RagB_dom"/>
</dbReference>
<evidence type="ECO:0000256" key="5">
    <source>
        <dbReference type="ARBA" id="ARBA00023237"/>
    </source>
</evidence>
<gene>
    <name evidence="9" type="ORF">GCM10022210_31340</name>
</gene>
<comment type="subcellular location">
    <subcellularLocation>
        <location evidence="1">Cell outer membrane</location>
    </subcellularLocation>
</comment>
<comment type="similarity">
    <text evidence="2">Belongs to the SusD family.</text>
</comment>
<dbReference type="SUPFAM" id="SSF48452">
    <property type="entry name" value="TPR-like"/>
    <property type="match status" value="1"/>
</dbReference>
<proteinExistence type="inferred from homology"/>
<evidence type="ECO:0000313" key="9">
    <source>
        <dbReference type="EMBL" id="GAA3978146.1"/>
    </source>
</evidence>
<protein>
    <recommendedName>
        <fullName evidence="11">RagB/SusD family nutrient uptake outer membrane protein</fullName>
    </recommendedName>
</protein>
<dbReference type="Pfam" id="PF14322">
    <property type="entry name" value="SusD-like_3"/>
    <property type="match status" value="1"/>
</dbReference>
<dbReference type="Pfam" id="PF07980">
    <property type="entry name" value="SusD_RagB"/>
    <property type="match status" value="1"/>
</dbReference>
<feature type="domain" description="SusD-like N-terminal" evidence="8">
    <location>
        <begin position="47"/>
        <end position="248"/>
    </location>
</feature>
<accession>A0ABP7Q827</accession>
<feature type="chain" id="PRO_5047240706" description="RagB/SusD family nutrient uptake outer membrane protein" evidence="6">
    <location>
        <begin position="22"/>
        <end position="614"/>
    </location>
</feature>
<evidence type="ECO:0000256" key="2">
    <source>
        <dbReference type="ARBA" id="ARBA00006275"/>
    </source>
</evidence>
<dbReference type="Proteomes" id="UP001500742">
    <property type="component" value="Unassembled WGS sequence"/>
</dbReference>
<dbReference type="InterPro" id="IPR033985">
    <property type="entry name" value="SusD-like_N"/>
</dbReference>
<keyword evidence="5" id="KW-0998">Cell outer membrane</keyword>
<reference evidence="10" key="1">
    <citation type="journal article" date="2019" name="Int. J. Syst. Evol. Microbiol.">
        <title>The Global Catalogue of Microorganisms (GCM) 10K type strain sequencing project: providing services to taxonomists for standard genome sequencing and annotation.</title>
        <authorList>
            <consortium name="The Broad Institute Genomics Platform"/>
            <consortium name="The Broad Institute Genome Sequencing Center for Infectious Disease"/>
            <person name="Wu L."/>
            <person name="Ma J."/>
        </authorList>
    </citation>
    <scope>NUCLEOTIDE SEQUENCE [LARGE SCALE GENOMIC DNA]</scope>
    <source>
        <strain evidence="10">JCM 16601</strain>
    </source>
</reference>
<keyword evidence="10" id="KW-1185">Reference proteome</keyword>
<keyword evidence="3 6" id="KW-0732">Signal</keyword>
<dbReference type="PROSITE" id="PS51257">
    <property type="entry name" value="PROKAR_LIPOPROTEIN"/>
    <property type="match status" value="1"/>
</dbReference>
<evidence type="ECO:0008006" key="11">
    <source>
        <dbReference type="Google" id="ProtNLM"/>
    </source>
</evidence>
<dbReference type="InterPro" id="IPR011990">
    <property type="entry name" value="TPR-like_helical_dom_sf"/>
</dbReference>
<evidence type="ECO:0000259" key="8">
    <source>
        <dbReference type="Pfam" id="PF14322"/>
    </source>
</evidence>
<comment type="caution">
    <text evidence="9">The sequence shown here is derived from an EMBL/GenBank/DDBJ whole genome shotgun (WGS) entry which is preliminary data.</text>
</comment>
<sequence>MLTIKITKMYKKIYIAILAMALVSGCKKDPLLVAPTDQYSTGGYPQSTADLNSVLAAGYSNLRDQGYLGFHFLPKALSNSMHTVNSLYNGDGSWNEMANTNLAVTNQYALEAWQTMYTGVKNCNATIAAAALFNAKYAKAADAPDVNAILGQAYFLRGFYYMQLETLFGESYISASGGGDKMGVPIYDGLPTDLNSTQKARATVKEVWTFIEADLKKSAELLKGKVWTGDDRGRVTEWSAKGLLGKAYVYTQDWANAKTVLLDVIQNSGKTLMPFAKYKDAFNGNTANEFNEESLFELNVDNDSKGGYGIYSGAANATALNGLIWAPWSLGGSGKVEDSFALGYGNEFLHDGNVTRFGFPLGTAYNLVANPKYTGSNPSYKNPEKIMDPAYKTASLVVRTAQTADPRLFVNGLQPWVDSVRFDGVNYAPSAKPNGLANNTAVYAWSVRKYAPTLYNENTGQGNAPTNSIADAWNYYLLRMADVYLLYAEASKGAGDNATALEYLNKVKRRAYGLPFNTPSITVDYKSLSDKTSASDAVLGNNPLYYERWAELFNEGSWWFDVCRWRIGKQEAAYYKTAINVSGDFQWDDSKSYTWPIPINEINSNSKIKQNPGY</sequence>
<keyword evidence="4" id="KW-0472">Membrane</keyword>
<dbReference type="Gene3D" id="1.25.40.390">
    <property type="match status" value="1"/>
</dbReference>
<organism evidence="9 10">
    <name type="scientific">Mucilaginibacter dorajii</name>
    <dbReference type="NCBI Taxonomy" id="692994"/>
    <lineage>
        <taxon>Bacteria</taxon>
        <taxon>Pseudomonadati</taxon>
        <taxon>Bacteroidota</taxon>
        <taxon>Sphingobacteriia</taxon>
        <taxon>Sphingobacteriales</taxon>
        <taxon>Sphingobacteriaceae</taxon>
        <taxon>Mucilaginibacter</taxon>
    </lineage>
</organism>
<dbReference type="EMBL" id="BAAAZC010000023">
    <property type="protein sequence ID" value="GAA3978146.1"/>
    <property type="molecule type" value="Genomic_DNA"/>
</dbReference>
<evidence type="ECO:0000256" key="6">
    <source>
        <dbReference type="SAM" id="SignalP"/>
    </source>
</evidence>